<protein>
    <submittedName>
        <fullName evidence="3">Transmembrane emp24 domain-containing protein p24delta9-like</fullName>
    </submittedName>
</protein>
<organism evidence="3 4">
    <name type="scientific">Iris pallida</name>
    <name type="common">Sweet iris</name>
    <dbReference type="NCBI Taxonomy" id="29817"/>
    <lineage>
        <taxon>Eukaryota</taxon>
        <taxon>Viridiplantae</taxon>
        <taxon>Streptophyta</taxon>
        <taxon>Embryophyta</taxon>
        <taxon>Tracheophyta</taxon>
        <taxon>Spermatophyta</taxon>
        <taxon>Magnoliopsida</taxon>
        <taxon>Liliopsida</taxon>
        <taxon>Asparagales</taxon>
        <taxon>Iridaceae</taxon>
        <taxon>Iridoideae</taxon>
        <taxon>Irideae</taxon>
        <taxon>Iris</taxon>
    </lineage>
</organism>
<comment type="caution">
    <text evidence="3">The sequence shown here is derived from an EMBL/GenBank/DDBJ whole genome shotgun (WGS) entry which is preliminary data.</text>
</comment>
<accession>A0AAX6GIV3</accession>
<keyword evidence="1" id="KW-1133">Transmembrane helix</keyword>
<evidence type="ECO:0000313" key="4">
    <source>
        <dbReference type="Proteomes" id="UP001140949"/>
    </source>
</evidence>
<evidence type="ECO:0000256" key="2">
    <source>
        <dbReference type="SAM" id="SignalP"/>
    </source>
</evidence>
<gene>
    <name evidence="3" type="ORF">M6B38_364000</name>
</gene>
<keyword evidence="4" id="KW-1185">Reference proteome</keyword>
<keyword evidence="2" id="KW-0732">Signal</keyword>
<feature type="transmembrane region" description="Helical" evidence="1">
    <location>
        <begin position="216"/>
        <end position="237"/>
    </location>
</feature>
<proteinExistence type="predicted"/>
<reference evidence="3" key="1">
    <citation type="journal article" date="2023" name="GigaByte">
        <title>Genome assembly of the bearded iris, Iris pallida Lam.</title>
        <authorList>
            <person name="Bruccoleri R.E."/>
            <person name="Oakeley E.J."/>
            <person name="Faust A.M.E."/>
            <person name="Altorfer M."/>
            <person name="Dessus-Babus S."/>
            <person name="Burckhardt D."/>
            <person name="Oertli M."/>
            <person name="Naumann U."/>
            <person name="Petersen F."/>
            <person name="Wong J."/>
        </authorList>
    </citation>
    <scope>NUCLEOTIDE SEQUENCE</scope>
    <source>
        <strain evidence="3">GSM-AAB239-AS_SAM_17_03QT</strain>
    </source>
</reference>
<dbReference type="Proteomes" id="UP001140949">
    <property type="component" value="Unassembled WGS sequence"/>
</dbReference>
<dbReference type="AlphaFoldDB" id="A0AAX6GIV3"/>
<feature type="signal peptide" evidence="2">
    <location>
        <begin position="1"/>
        <end position="29"/>
    </location>
</feature>
<evidence type="ECO:0000313" key="3">
    <source>
        <dbReference type="EMBL" id="KAJ6828225.1"/>
    </source>
</evidence>
<sequence>MARRSSGRSNNLLLFLLLSAASLFSSSSSLRFDLQTGHTKCISEDIKVASMSVGKYSVVNPSSNDDPLPDDHKITVRVSPYKDTDTDATPMFVVSVLPSPNPSPDLNFDWILGDVALWEQLALRGPRGVWELRLYGVGSRRLFGLFLDAGPQAGIHADGGVRVEDGDRRQGLDKRCQEGADRRKNFFFFLDCVVCLFCGQFGSVRTRQHSTLCSFWFVLVSCPICVRHGMSCAWYLFSGS</sequence>
<feature type="chain" id="PRO_5043758098" evidence="2">
    <location>
        <begin position="30"/>
        <end position="240"/>
    </location>
</feature>
<name>A0AAX6GIV3_IRIPA</name>
<keyword evidence="1" id="KW-0472">Membrane</keyword>
<reference evidence="3" key="2">
    <citation type="submission" date="2023-04" db="EMBL/GenBank/DDBJ databases">
        <authorList>
            <person name="Bruccoleri R.E."/>
            <person name="Oakeley E.J."/>
            <person name="Faust A.-M."/>
            <person name="Dessus-Babus S."/>
            <person name="Altorfer M."/>
            <person name="Burckhardt D."/>
            <person name="Oertli M."/>
            <person name="Naumann U."/>
            <person name="Petersen F."/>
            <person name="Wong J."/>
        </authorList>
    </citation>
    <scope>NUCLEOTIDE SEQUENCE</scope>
    <source>
        <strain evidence="3">GSM-AAB239-AS_SAM_17_03QT</strain>
        <tissue evidence="3">Leaf</tissue>
    </source>
</reference>
<dbReference type="EMBL" id="JANAVB010019600">
    <property type="protein sequence ID" value="KAJ6828225.1"/>
    <property type="molecule type" value="Genomic_DNA"/>
</dbReference>
<keyword evidence="1 3" id="KW-0812">Transmembrane</keyword>
<evidence type="ECO:0000256" key="1">
    <source>
        <dbReference type="SAM" id="Phobius"/>
    </source>
</evidence>